<dbReference type="InterPro" id="IPR020422">
    <property type="entry name" value="TYR_PHOSPHATASE_DUAL_dom"/>
</dbReference>
<dbReference type="PANTHER" id="PTHR45948:SF2">
    <property type="entry name" value="DUAL SPECIFICITY PROTEIN PHOSPHATASE"/>
    <property type="match status" value="1"/>
</dbReference>
<evidence type="ECO:0000259" key="6">
    <source>
        <dbReference type="PROSITE" id="PS50054"/>
    </source>
</evidence>
<evidence type="ECO:0000259" key="7">
    <source>
        <dbReference type="PROSITE" id="PS50056"/>
    </source>
</evidence>
<dbReference type="RefSeq" id="XP_013776655.1">
    <property type="nucleotide sequence ID" value="XM_013921201.2"/>
</dbReference>
<dbReference type="PROSITE" id="PS50054">
    <property type="entry name" value="TYR_PHOSPHATASE_DUAL"/>
    <property type="match status" value="1"/>
</dbReference>
<dbReference type="Proteomes" id="UP000694941">
    <property type="component" value="Unplaced"/>
</dbReference>
<evidence type="ECO:0000313" key="9">
    <source>
        <dbReference type="RefSeq" id="XP_013776655.1"/>
    </source>
</evidence>
<evidence type="ECO:0000256" key="4">
    <source>
        <dbReference type="ARBA" id="ARBA00047761"/>
    </source>
</evidence>
<comment type="catalytic activity">
    <reaction evidence="5">
        <text>O-phospho-L-threonyl-[protein] + H2O = L-threonyl-[protein] + phosphate</text>
        <dbReference type="Rhea" id="RHEA:47004"/>
        <dbReference type="Rhea" id="RHEA-COMP:11060"/>
        <dbReference type="Rhea" id="RHEA-COMP:11605"/>
        <dbReference type="ChEBI" id="CHEBI:15377"/>
        <dbReference type="ChEBI" id="CHEBI:30013"/>
        <dbReference type="ChEBI" id="CHEBI:43474"/>
        <dbReference type="ChEBI" id="CHEBI:61977"/>
        <dbReference type="EC" id="3.1.3.16"/>
    </reaction>
</comment>
<dbReference type="SUPFAM" id="SSF52799">
    <property type="entry name" value="(Phosphotyrosine protein) phosphatases II"/>
    <property type="match status" value="1"/>
</dbReference>
<dbReference type="CDD" id="cd14519">
    <property type="entry name" value="DSP_DUSP22_15"/>
    <property type="match status" value="1"/>
</dbReference>
<proteinExistence type="inferred from homology"/>
<keyword evidence="8" id="KW-1185">Reference proteome</keyword>
<evidence type="ECO:0000313" key="8">
    <source>
        <dbReference type="Proteomes" id="UP000694941"/>
    </source>
</evidence>
<dbReference type="PROSITE" id="PS50056">
    <property type="entry name" value="TYR_PHOSPHATASE_2"/>
    <property type="match status" value="1"/>
</dbReference>
<comment type="similarity">
    <text evidence="1">Belongs to the protein-tyrosine phosphatase family. Non-receptor class dual specificity subfamily.</text>
</comment>
<dbReference type="Gene3D" id="3.90.190.10">
    <property type="entry name" value="Protein tyrosine phosphatase superfamily"/>
    <property type="match status" value="1"/>
</dbReference>
<protein>
    <submittedName>
        <fullName evidence="9">Dual specificity protein phosphatase 22-B-like</fullName>
    </submittedName>
</protein>
<evidence type="ECO:0000256" key="3">
    <source>
        <dbReference type="ARBA" id="ARBA00022912"/>
    </source>
</evidence>
<reference evidence="9" key="1">
    <citation type="submission" date="2025-08" db="UniProtKB">
        <authorList>
            <consortium name="RefSeq"/>
        </authorList>
    </citation>
    <scope>IDENTIFICATION</scope>
    <source>
        <tissue evidence="9">Muscle</tissue>
    </source>
</reference>
<comment type="catalytic activity">
    <reaction evidence="4">
        <text>O-phospho-L-seryl-[protein] + H2O = L-seryl-[protein] + phosphate</text>
        <dbReference type="Rhea" id="RHEA:20629"/>
        <dbReference type="Rhea" id="RHEA-COMP:9863"/>
        <dbReference type="Rhea" id="RHEA-COMP:11604"/>
        <dbReference type="ChEBI" id="CHEBI:15377"/>
        <dbReference type="ChEBI" id="CHEBI:29999"/>
        <dbReference type="ChEBI" id="CHEBI:43474"/>
        <dbReference type="ChEBI" id="CHEBI:83421"/>
        <dbReference type="EC" id="3.1.3.16"/>
    </reaction>
</comment>
<dbReference type="PRINTS" id="PR01908">
    <property type="entry name" value="ADSPHPHTASE"/>
</dbReference>
<sequence length="189" mass="21375">MGNRMNKVLPGLYVGNLRDSKDQEQLRENNISHIISIHDNAKKVLEDKTYLIIQASDSPCQNLTQFFPRCNDFIHSARTNGGNVLVHCLAGMSRSVTVAVAYIMSVTSLDHKTALKVVRGARNVANPNFGFQKQLQEFETRKLSEERKRLRSKFTLGSLEEDEEECRKLLLLYNNTVVPQNPSTSTHVS</sequence>
<dbReference type="GeneID" id="106461383"/>
<accession>A0ABM1B7Z4</accession>
<evidence type="ECO:0000256" key="5">
    <source>
        <dbReference type="ARBA" id="ARBA00048336"/>
    </source>
</evidence>
<feature type="domain" description="Tyrosine-protein phosphatase" evidence="6">
    <location>
        <begin position="4"/>
        <end position="144"/>
    </location>
</feature>
<dbReference type="Pfam" id="PF00782">
    <property type="entry name" value="DSPc"/>
    <property type="match status" value="1"/>
</dbReference>
<organism evidence="8 9">
    <name type="scientific">Limulus polyphemus</name>
    <name type="common">Atlantic horseshoe crab</name>
    <dbReference type="NCBI Taxonomy" id="6850"/>
    <lineage>
        <taxon>Eukaryota</taxon>
        <taxon>Metazoa</taxon>
        <taxon>Ecdysozoa</taxon>
        <taxon>Arthropoda</taxon>
        <taxon>Chelicerata</taxon>
        <taxon>Merostomata</taxon>
        <taxon>Xiphosura</taxon>
        <taxon>Limulidae</taxon>
        <taxon>Limulus</taxon>
    </lineage>
</organism>
<keyword evidence="2" id="KW-0378">Hydrolase</keyword>
<dbReference type="InterPro" id="IPR000387">
    <property type="entry name" value="Tyr_Pase_dom"/>
</dbReference>
<gene>
    <name evidence="9" type="primary">LOC106461383</name>
</gene>
<name>A0ABM1B7Z4_LIMPO</name>
<dbReference type="InterPro" id="IPR000340">
    <property type="entry name" value="Dual-sp_phosphatase_cat-dom"/>
</dbReference>
<dbReference type="PANTHER" id="PTHR45948">
    <property type="entry name" value="DUAL SPECIFICITY PROTEIN PHOSPHATASE DDB_G0269404-RELATED"/>
    <property type="match status" value="1"/>
</dbReference>
<feature type="domain" description="Tyrosine specific protein phosphatases" evidence="7">
    <location>
        <begin position="64"/>
        <end position="122"/>
    </location>
</feature>
<evidence type="ECO:0000256" key="1">
    <source>
        <dbReference type="ARBA" id="ARBA00008601"/>
    </source>
</evidence>
<dbReference type="SMART" id="SM00195">
    <property type="entry name" value="DSPc"/>
    <property type="match status" value="1"/>
</dbReference>
<keyword evidence="3" id="KW-0904">Protein phosphatase</keyword>
<evidence type="ECO:0000256" key="2">
    <source>
        <dbReference type="ARBA" id="ARBA00022801"/>
    </source>
</evidence>
<dbReference type="InterPro" id="IPR029021">
    <property type="entry name" value="Prot-tyrosine_phosphatase-like"/>
</dbReference>